<dbReference type="Proteomes" id="UP000825367">
    <property type="component" value="Chromosome"/>
</dbReference>
<organism evidence="1 2">
    <name type="scientific">Mycolicibacterium pallens</name>
    <dbReference type="NCBI Taxonomy" id="370524"/>
    <lineage>
        <taxon>Bacteria</taxon>
        <taxon>Bacillati</taxon>
        <taxon>Actinomycetota</taxon>
        <taxon>Actinomycetes</taxon>
        <taxon>Mycobacteriales</taxon>
        <taxon>Mycobacteriaceae</taxon>
        <taxon>Mycolicibacterium</taxon>
    </lineage>
</organism>
<dbReference type="InterPro" id="IPR004629">
    <property type="entry name" value="WecG_TagA_CpsF"/>
</dbReference>
<name>A0ABX8VQ07_9MYCO</name>
<accession>A0ABX8VQ07</accession>
<dbReference type="RefSeq" id="WP_198044318.1">
    <property type="nucleotide sequence ID" value="NZ_BAAAVX010000023.1"/>
</dbReference>
<evidence type="ECO:0000313" key="1">
    <source>
        <dbReference type="EMBL" id="QYL17539.1"/>
    </source>
</evidence>
<proteinExistence type="predicted"/>
<dbReference type="Pfam" id="PF03808">
    <property type="entry name" value="Glyco_tran_WecG"/>
    <property type="match status" value="1"/>
</dbReference>
<reference evidence="1 2" key="1">
    <citation type="submission" date="2021-07" db="EMBL/GenBank/DDBJ databases">
        <title>Whole genome sequencing of non-tuberculosis mycobacteria type-strains.</title>
        <authorList>
            <person name="Igarashi Y."/>
            <person name="Osugi A."/>
            <person name="Mitarai S."/>
        </authorList>
    </citation>
    <scope>NUCLEOTIDE SEQUENCE [LARGE SCALE GENOMIC DNA]</scope>
    <source>
        <strain evidence="1 2">JCM 16370</strain>
    </source>
</reference>
<evidence type="ECO:0000313" key="2">
    <source>
        <dbReference type="Proteomes" id="UP000825367"/>
    </source>
</evidence>
<gene>
    <name evidence="1" type="ORF">K0O64_02885</name>
</gene>
<sequence length="47" mass="5409">MPLGIGVSIDFFAGEAARVPKWMQRISIEWFHCIVTDLPRVPQALRR</sequence>
<keyword evidence="2" id="KW-1185">Reference proteome</keyword>
<protein>
    <submittedName>
        <fullName evidence="1">WecB/TagA/CpsF family glycosyltransferase</fullName>
    </submittedName>
</protein>
<dbReference type="EMBL" id="CP080333">
    <property type="protein sequence ID" value="QYL17539.1"/>
    <property type="molecule type" value="Genomic_DNA"/>
</dbReference>